<dbReference type="Proteomes" id="UP001139369">
    <property type="component" value="Unassembled WGS sequence"/>
</dbReference>
<dbReference type="EMBL" id="JAKQYM010000007">
    <property type="protein sequence ID" value="MCI2229597.1"/>
    <property type="molecule type" value="Genomic_DNA"/>
</dbReference>
<name>A0A9X1VRD7_9FLAO</name>
<evidence type="ECO:0000313" key="2">
    <source>
        <dbReference type="Proteomes" id="UP001139369"/>
    </source>
</evidence>
<dbReference type="RefSeq" id="WP_242178723.1">
    <property type="nucleotide sequence ID" value="NZ_JAKQYM010000007.1"/>
</dbReference>
<gene>
    <name evidence="1" type="ORF">MC378_10495</name>
</gene>
<dbReference type="AlphaFoldDB" id="A0A9X1VRD7"/>
<reference evidence="1" key="1">
    <citation type="submission" date="2022-02" db="EMBL/GenBank/DDBJ databases">
        <title>Polaribacter sp. MSW13, isolated from seawater.</title>
        <authorList>
            <person name="Kristyanto S."/>
            <person name="Jung J."/>
            <person name="Jeon C.O."/>
        </authorList>
    </citation>
    <scope>NUCLEOTIDE SEQUENCE</scope>
    <source>
        <strain evidence="1">MSW13</strain>
    </source>
</reference>
<comment type="caution">
    <text evidence="1">The sequence shown here is derived from an EMBL/GenBank/DDBJ whole genome shotgun (WGS) entry which is preliminary data.</text>
</comment>
<evidence type="ECO:0000313" key="1">
    <source>
        <dbReference type="EMBL" id="MCI2229597.1"/>
    </source>
</evidence>
<sequence>MPPKWRKSIHIAFLKVLVAPFKSQLRELNEERDINIYTLIHDARVGKVEKMLNDNFDSVGRTITIGSGNRLTSNYLYKNSEARQTYLPQSIYTQSEIASRNTDFTILVPEALSLQATDLERLKYLVKYYTGKDKQFKVEIV</sequence>
<organism evidence="1 2">
    <name type="scientific">Polaribacter marinus</name>
    <dbReference type="NCBI Taxonomy" id="2916838"/>
    <lineage>
        <taxon>Bacteria</taxon>
        <taxon>Pseudomonadati</taxon>
        <taxon>Bacteroidota</taxon>
        <taxon>Flavobacteriia</taxon>
        <taxon>Flavobacteriales</taxon>
        <taxon>Flavobacteriaceae</taxon>
    </lineage>
</organism>
<accession>A0A9X1VRD7</accession>
<protein>
    <submittedName>
        <fullName evidence="1">Uncharacterized protein</fullName>
    </submittedName>
</protein>
<keyword evidence="2" id="KW-1185">Reference proteome</keyword>
<proteinExistence type="predicted"/>